<evidence type="ECO:0000313" key="1">
    <source>
        <dbReference type="EMBL" id="TXG91972.1"/>
    </source>
</evidence>
<dbReference type="Proteomes" id="UP000471120">
    <property type="component" value="Unassembled WGS sequence"/>
</dbReference>
<evidence type="ECO:0008006" key="3">
    <source>
        <dbReference type="Google" id="ProtNLM"/>
    </source>
</evidence>
<proteinExistence type="predicted"/>
<sequence>MTNGQTRDPVVAAIVEAVTAGRDGAAGPARESLLDLWATIGPPLHRCTLAHYLADLYPDPAQALVWDIRALDAADTITDERVRQHDAYLHVAGFLPSLHLDVADGYRRLGSFDAAREHLENARRHGPVLADDAYGDLVRTGIEDVGAAIEARSVDRISGP</sequence>
<protein>
    <recommendedName>
        <fullName evidence="3">Tetratricopeptide repeat protein</fullName>
    </recommendedName>
</protein>
<name>A0A6P2CI31_9NOCA</name>
<dbReference type="RefSeq" id="WP_010837520.1">
    <property type="nucleotide sequence ID" value="NZ_QRCM01000001.1"/>
</dbReference>
<reference evidence="1 2" key="1">
    <citation type="submission" date="2018-07" db="EMBL/GenBank/DDBJ databases">
        <title>Genome sequence of Rhodococcus rhodnii ATCC 35071 from Rhodnius prolixus.</title>
        <authorList>
            <person name="Patel V."/>
            <person name="Vogel K.J."/>
        </authorList>
    </citation>
    <scope>NUCLEOTIDE SEQUENCE [LARGE SCALE GENOMIC DNA]</scope>
    <source>
        <strain evidence="1 2">ATCC 35071</strain>
    </source>
</reference>
<dbReference type="AlphaFoldDB" id="A0A6P2CI31"/>
<evidence type="ECO:0000313" key="2">
    <source>
        <dbReference type="Proteomes" id="UP000471120"/>
    </source>
</evidence>
<accession>A0A6P2CI31</accession>
<gene>
    <name evidence="1" type="ORF">DW322_19575</name>
</gene>
<organism evidence="1 2">
    <name type="scientific">Rhodococcus rhodnii</name>
    <dbReference type="NCBI Taxonomy" id="38312"/>
    <lineage>
        <taxon>Bacteria</taxon>
        <taxon>Bacillati</taxon>
        <taxon>Actinomycetota</taxon>
        <taxon>Actinomycetes</taxon>
        <taxon>Mycobacteriales</taxon>
        <taxon>Nocardiaceae</taxon>
        <taxon>Rhodococcus</taxon>
    </lineage>
</organism>
<dbReference type="EMBL" id="QRCM01000001">
    <property type="protein sequence ID" value="TXG91972.1"/>
    <property type="molecule type" value="Genomic_DNA"/>
</dbReference>
<comment type="caution">
    <text evidence="1">The sequence shown here is derived from an EMBL/GenBank/DDBJ whole genome shotgun (WGS) entry which is preliminary data.</text>
</comment>